<dbReference type="EMBL" id="BARS01054671">
    <property type="protein sequence ID" value="GAG50781.1"/>
    <property type="molecule type" value="Genomic_DNA"/>
</dbReference>
<feature type="non-terminal residue" evidence="1">
    <location>
        <position position="97"/>
    </location>
</feature>
<evidence type="ECO:0008006" key="2">
    <source>
        <dbReference type="Google" id="ProtNLM"/>
    </source>
</evidence>
<name>X0ZRA9_9ZZZZ</name>
<comment type="caution">
    <text evidence="1">The sequence shown here is derived from an EMBL/GenBank/DDBJ whole genome shotgun (WGS) entry which is preliminary data.</text>
</comment>
<accession>X0ZRA9</accession>
<proteinExistence type="predicted"/>
<gene>
    <name evidence="1" type="ORF">S01H1_80886</name>
</gene>
<sequence length="97" mass="10106">MLGQHCICVTAPTGGPDQPERIRLLASQGLLDPSGLDAQEIADRTGALLSDAPRRRAMRARIEACAFRSGLPAALGHLARLADGSPAGQSREFDASG</sequence>
<organism evidence="1">
    <name type="scientific">marine sediment metagenome</name>
    <dbReference type="NCBI Taxonomy" id="412755"/>
    <lineage>
        <taxon>unclassified sequences</taxon>
        <taxon>metagenomes</taxon>
        <taxon>ecological metagenomes</taxon>
    </lineage>
</organism>
<dbReference type="AlphaFoldDB" id="X0ZRA9"/>
<reference evidence="1" key="1">
    <citation type="journal article" date="2014" name="Front. Microbiol.">
        <title>High frequency of phylogenetically diverse reductive dehalogenase-homologous genes in deep subseafloor sedimentary metagenomes.</title>
        <authorList>
            <person name="Kawai M."/>
            <person name="Futagami T."/>
            <person name="Toyoda A."/>
            <person name="Takaki Y."/>
            <person name="Nishi S."/>
            <person name="Hori S."/>
            <person name="Arai W."/>
            <person name="Tsubouchi T."/>
            <person name="Morono Y."/>
            <person name="Uchiyama I."/>
            <person name="Ito T."/>
            <person name="Fujiyama A."/>
            <person name="Inagaki F."/>
            <person name="Takami H."/>
        </authorList>
    </citation>
    <scope>NUCLEOTIDE SEQUENCE</scope>
    <source>
        <strain evidence="1">Expedition CK06-06</strain>
    </source>
</reference>
<protein>
    <recommendedName>
        <fullName evidence="2">Glycosyl transferase family 28 C-terminal domain-containing protein</fullName>
    </recommendedName>
</protein>
<evidence type="ECO:0000313" key="1">
    <source>
        <dbReference type="EMBL" id="GAG50781.1"/>
    </source>
</evidence>